<dbReference type="OrthoDB" id="2997776at2759"/>
<comment type="caution">
    <text evidence="2">The sequence shown here is derived from an EMBL/GenBank/DDBJ whole genome shotgun (WGS) entry which is preliminary data.</text>
</comment>
<accession>K2RAW0</accession>
<dbReference type="EMBL" id="AHHD01000467">
    <property type="protein sequence ID" value="EKG11648.1"/>
    <property type="molecule type" value="Genomic_DNA"/>
</dbReference>
<protein>
    <submittedName>
        <fullName evidence="2">Uncharacterized protein</fullName>
    </submittedName>
</protein>
<feature type="compositionally biased region" description="Acidic residues" evidence="1">
    <location>
        <begin position="121"/>
        <end position="130"/>
    </location>
</feature>
<organism evidence="2 3">
    <name type="scientific">Macrophomina phaseolina (strain MS6)</name>
    <name type="common">Charcoal rot fungus</name>
    <dbReference type="NCBI Taxonomy" id="1126212"/>
    <lineage>
        <taxon>Eukaryota</taxon>
        <taxon>Fungi</taxon>
        <taxon>Dikarya</taxon>
        <taxon>Ascomycota</taxon>
        <taxon>Pezizomycotina</taxon>
        <taxon>Dothideomycetes</taxon>
        <taxon>Dothideomycetes incertae sedis</taxon>
        <taxon>Botryosphaeriales</taxon>
        <taxon>Botryosphaeriaceae</taxon>
        <taxon>Macrophomina</taxon>
    </lineage>
</organism>
<dbReference type="Proteomes" id="UP000007129">
    <property type="component" value="Unassembled WGS sequence"/>
</dbReference>
<sequence>MIKTGKIELFSGISQMMRVISERERLAYRDARRVRIKRWYKKHENHELRKDHFDADYQEKQKLKELRIARKYIDYSDESEDDDLPDEDKEAFDQGFGFTRFDVGDPHNEDPFVDWTRAQDSDSEYEDPFEEFLGYSQQVMQLNEREGDGDSSDSSLDSYSESIDSVGEEH</sequence>
<reference evidence="2 3" key="1">
    <citation type="journal article" date="2012" name="BMC Genomics">
        <title>Tools to kill: Genome of one of the most destructive plant pathogenic fungi Macrophomina phaseolina.</title>
        <authorList>
            <person name="Islam M.S."/>
            <person name="Haque M.S."/>
            <person name="Islam M.M."/>
            <person name="Emdad E.M."/>
            <person name="Halim A."/>
            <person name="Hossen Q.M.M."/>
            <person name="Hossain M.Z."/>
            <person name="Ahmed B."/>
            <person name="Rahim S."/>
            <person name="Rahman M.S."/>
            <person name="Alam M.M."/>
            <person name="Hou S."/>
            <person name="Wan X."/>
            <person name="Saito J.A."/>
            <person name="Alam M."/>
        </authorList>
    </citation>
    <scope>NUCLEOTIDE SEQUENCE [LARGE SCALE GENOMIC DNA]</scope>
    <source>
        <strain evidence="2 3">MS6</strain>
    </source>
</reference>
<name>K2RAW0_MACPH</name>
<feature type="region of interest" description="Disordered" evidence="1">
    <location>
        <begin position="100"/>
        <end position="170"/>
    </location>
</feature>
<gene>
    <name evidence="2" type="ORF">MPH_11141</name>
</gene>
<dbReference type="VEuPathDB" id="FungiDB:MPH_11141"/>
<proteinExistence type="predicted"/>
<dbReference type="eggNOG" id="ENOG502SSJX">
    <property type="taxonomic scope" value="Eukaryota"/>
</dbReference>
<dbReference type="STRING" id="1126212.K2RAW0"/>
<dbReference type="AlphaFoldDB" id="K2RAW0"/>
<dbReference type="InParanoid" id="K2RAW0"/>
<evidence type="ECO:0000313" key="2">
    <source>
        <dbReference type="EMBL" id="EKG11648.1"/>
    </source>
</evidence>
<feature type="compositionally biased region" description="Low complexity" evidence="1">
    <location>
        <begin position="152"/>
        <end position="170"/>
    </location>
</feature>
<dbReference type="HOGENOM" id="CLU_1570933_0_0_1"/>
<evidence type="ECO:0000256" key="1">
    <source>
        <dbReference type="SAM" id="MobiDB-lite"/>
    </source>
</evidence>
<evidence type="ECO:0000313" key="3">
    <source>
        <dbReference type="Proteomes" id="UP000007129"/>
    </source>
</evidence>